<name>A0A9P0ZVG2_CUSEU</name>
<feature type="compositionally biased region" description="Basic and acidic residues" evidence="1">
    <location>
        <begin position="397"/>
        <end position="414"/>
    </location>
</feature>
<feature type="region of interest" description="Disordered" evidence="1">
    <location>
        <begin position="329"/>
        <end position="355"/>
    </location>
</feature>
<feature type="compositionally biased region" description="Basic and acidic residues" evidence="1">
    <location>
        <begin position="80"/>
        <end position="89"/>
    </location>
</feature>
<dbReference type="PANTHER" id="PTHR32091:SF4">
    <property type="entry name" value="OS07G0546100 PROTEIN"/>
    <property type="match status" value="1"/>
</dbReference>
<organism evidence="2 3">
    <name type="scientific">Cuscuta europaea</name>
    <name type="common">European dodder</name>
    <dbReference type="NCBI Taxonomy" id="41803"/>
    <lineage>
        <taxon>Eukaryota</taxon>
        <taxon>Viridiplantae</taxon>
        <taxon>Streptophyta</taxon>
        <taxon>Embryophyta</taxon>
        <taxon>Tracheophyta</taxon>
        <taxon>Spermatophyta</taxon>
        <taxon>Magnoliopsida</taxon>
        <taxon>eudicotyledons</taxon>
        <taxon>Gunneridae</taxon>
        <taxon>Pentapetalae</taxon>
        <taxon>asterids</taxon>
        <taxon>lamiids</taxon>
        <taxon>Solanales</taxon>
        <taxon>Convolvulaceae</taxon>
        <taxon>Cuscuteae</taxon>
        <taxon>Cuscuta</taxon>
        <taxon>Cuscuta subgen. Cuscuta</taxon>
    </lineage>
</organism>
<sequence length="553" mass="60970">MSKKKATMTLKDFHGGSIPSDLPLPSAPGVIVRPLDRQMHWGTTTGRIDHHKLRPGSAGTSRNFDEKTPFLSQNALIGRNFDEDERKPLDGGTPGGPRRMVSDDIIYSQSSHVEPKSRPLSAPLSQISSTTSSGSYASRFSEVKNNLRVNPQTSSGNIRVNTNSSNAWGLKKETIGMKESLVTTGWSAQETASKLVHASALDKISSGRWNSKQHMSSPTEGQKYDLSACSNTNAVDVGNYKNNERVQSPVIIESHEKRASIINVHGGVHNFQHAGRYSESEVVSSVASESSERPKLKLLPRSKPVESYEPPVLGQQQHSEPIHLEYGGNIPGSSNPAKHEPVGYKSGDRAAERPKLNLKPRSQLSEQLNEIESKRNTVFGGARPREMVLKERGFDHAGDCDRQSLSRNKQDMTTHHATRYNNTESAENNVVIIDNNNRWDPLRTDVQRRNRQGEKVRNNSRNSDSQERPSSPETWRRKPVNEQPTVLPGSAHGGARFGKVASAVELATAFSKSVSDPCLADRFSGQRNVPSTARPFSRLMGPPSRPQAQINSY</sequence>
<feature type="compositionally biased region" description="Polar residues" evidence="1">
    <location>
        <begin position="459"/>
        <end position="473"/>
    </location>
</feature>
<dbReference type="Proteomes" id="UP001152484">
    <property type="component" value="Unassembled WGS sequence"/>
</dbReference>
<feature type="region of interest" description="Disordered" evidence="1">
    <location>
        <begin position="397"/>
        <end position="423"/>
    </location>
</feature>
<evidence type="ECO:0000313" key="2">
    <source>
        <dbReference type="EMBL" id="CAH9111985.1"/>
    </source>
</evidence>
<feature type="region of interest" description="Disordered" evidence="1">
    <location>
        <begin position="43"/>
        <end position="136"/>
    </location>
</feature>
<reference evidence="2" key="1">
    <citation type="submission" date="2022-07" db="EMBL/GenBank/DDBJ databases">
        <authorList>
            <person name="Macas J."/>
            <person name="Novak P."/>
            <person name="Neumann P."/>
        </authorList>
    </citation>
    <scope>NUCLEOTIDE SEQUENCE</scope>
</reference>
<protein>
    <submittedName>
        <fullName evidence="2">Uncharacterized protein</fullName>
    </submittedName>
</protein>
<dbReference type="EMBL" id="CAMAPE010000058">
    <property type="protein sequence ID" value="CAH9111985.1"/>
    <property type="molecule type" value="Genomic_DNA"/>
</dbReference>
<feature type="region of interest" description="Disordered" evidence="1">
    <location>
        <begin position="443"/>
        <end position="493"/>
    </location>
</feature>
<feature type="compositionally biased region" description="Basic and acidic residues" evidence="1">
    <location>
        <begin position="443"/>
        <end position="457"/>
    </location>
</feature>
<proteinExistence type="predicted"/>
<accession>A0A9P0ZVG2</accession>
<feature type="region of interest" description="Disordered" evidence="1">
    <location>
        <begin position="1"/>
        <end position="25"/>
    </location>
</feature>
<feature type="compositionally biased region" description="Basic and acidic residues" evidence="1">
    <location>
        <begin position="337"/>
        <end position="355"/>
    </location>
</feature>
<comment type="caution">
    <text evidence="2">The sequence shown here is derived from an EMBL/GenBank/DDBJ whole genome shotgun (WGS) entry which is preliminary data.</text>
</comment>
<gene>
    <name evidence="2" type="ORF">CEURO_LOCUS19450</name>
</gene>
<dbReference type="OrthoDB" id="48651at2759"/>
<evidence type="ECO:0000313" key="3">
    <source>
        <dbReference type="Proteomes" id="UP001152484"/>
    </source>
</evidence>
<dbReference type="PANTHER" id="PTHR32091">
    <property type="entry name" value="EUKARYOTIC TRANSLATION INITIATION FACTOR 4B"/>
    <property type="match status" value="1"/>
</dbReference>
<keyword evidence="3" id="KW-1185">Reference proteome</keyword>
<dbReference type="InterPro" id="IPR010433">
    <property type="entry name" value="EIF-4B_pln"/>
</dbReference>
<dbReference type="GO" id="GO:0003729">
    <property type="term" value="F:mRNA binding"/>
    <property type="evidence" value="ECO:0007669"/>
    <property type="project" value="TreeGrafter"/>
</dbReference>
<feature type="region of interest" description="Disordered" evidence="1">
    <location>
        <begin position="521"/>
        <end position="553"/>
    </location>
</feature>
<dbReference type="GO" id="GO:0003743">
    <property type="term" value="F:translation initiation factor activity"/>
    <property type="evidence" value="ECO:0007669"/>
    <property type="project" value="InterPro"/>
</dbReference>
<evidence type="ECO:0000256" key="1">
    <source>
        <dbReference type="SAM" id="MobiDB-lite"/>
    </source>
</evidence>
<feature type="compositionally biased region" description="Low complexity" evidence="1">
    <location>
        <begin position="121"/>
        <end position="136"/>
    </location>
</feature>
<dbReference type="AlphaFoldDB" id="A0A9P0ZVG2"/>